<dbReference type="Pfam" id="PF00400">
    <property type="entry name" value="WD40"/>
    <property type="match status" value="1"/>
</dbReference>
<dbReference type="InterPro" id="IPR015943">
    <property type="entry name" value="WD40/YVTN_repeat-like_dom_sf"/>
</dbReference>
<dbReference type="PANTHER" id="PTHR22874:SF1">
    <property type="entry name" value="ACTIVATING MOLECULE IN BECN1-REGULATED AUTOPHAGY PROTEIN 1"/>
    <property type="match status" value="1"/>
</dbReference>
<dbReference type="AlphaFoldDB" id="A0A4E0QYS8"/>
<dbReference type="SMART" id="SM00320">
    <property type="entry name" value="WD40"/>
    <property type="match status" value="3"/>
</dbReference>
<dbReference type="GO" id="GO:0000423">
    <property type="term" value="P:mitophagy"/>
    <property type="evidence" value="ECO:0007669"/>
    <property type="project" value="TreeGrafter"/>
</dbReference>
<gene>
    <name evidence="2" type="ORF">D915_009577</name>
</gene>
<dbReference type="SUPFAM" id="SSF50978">
    <property type="entry name" value="WD40 repeat-like"/>
    <property type="match status" value="1"/>
</dbReference>
<organism evidence="2 3">
    <name type="scientific">Fasciola hepatica</name>
    <name type="common">Liver fluke</name>
    <dbReference type="NCBI Taxonomy" id="6192"/>
    <lineage>
        <taxon>Eukaryota</taxon>
        <taxon>Metazoa</taxon>
        <taxon>Spiralia</taxon>
        <taxon>Lophotrochozoa</taxon>
        <taxon>Platyhelminthes</taxon>
        <taxon>Trematoda</taxon>
        <taxon>Digenea</taxon>
        <taxon>Plagiorchiida</taxon>
        <taxon>Echinostomata</taxon>
        <taxon>Echinostomatoidea</taxon>
        <taxon>Fasciolidae</taxon>
        <taxon>Fasciola</taxon>
    </lineage>
</organism>
<proteinExistence type="predicted"/>
<accession>A0A4E0QYS8</accession>
<evidence type="ECO:0000313" key="2">
    <source>
        <dbReference type="EMBL" id="THD19484.1"/>
    </source>
</evidence>
<dbReference type="InterPro" id="IPR001680">
    <property type="entry name" value="WD40_rpt"/>
</dbReference>
<evidence type="ECO:0000313" key="3">
    <source>
        <dbReference type="Proteomes" id="UP000230066"/>
    </source>
</evidence>
<dbReference type="GO" id="GO:0000045">
    <property type="term" value="P:autophagosome assembly"/>
    <property type="evidence" value="ECO:0007669"/>
    <property type="project" value="TreeGrafter"/>
</dbReference>
<dbReference type="InterPro" id="IPR052596">
    <property type="entry name" value="AMBRA1_autophagy"/>
</dbReference>
<feature type="compositionally biased region" description="Polar residues" evidence="1">
    <location>
        <begin position="190"/>
        <end position="202"/>
    </location>
</feature>
<dbReference type="GO" id="GO:1990756">
    <property type="term" value="F:ubiquitin-like ligase-substrate adaptor activity"/>
    <property type="evidence" value="ECO:0007669"/>
    <property type="project" value="TreeGrafter"/>
</dbReference>
<dbReference type="Gene3D" id="2.130.10.10">
    <property type="entry name" value="YVTN repeat-like/Quinoprotein amine dehydrogenase"/>
    <property type="match status" value="1"/>
</dbReference>
<reference evidence="2" key="1">
    <citation type="submission" date="2019-03" db="EMBL/GenBank/DDBJ databases">
        <title>Improved annotation for the trematode Fasciola hepatica.</title>
        <authorList>
            <person name="Choi Y.-J."/>
            <person name="Martin J."/>
            <person name="Mitreva M."/>
        </authorList>
    </citation>
    <scope>NUCLEOTIDE SEQUENCE [LARGE SCALE GENOMIC DNA]</scope>
</reference>
<dbReference type="PANTHER" id="PTHR22874">
    <property type="entry name" value="ACTIVATING MOLECULE IN BECN1-REGULATED AUTOPHAGY PROTEIN 1"/>
    <property type="match status" value="1"/>
</dbReference>
<sequence>MKLVIAATPSDCGATYLLRLNPDNKLPAAAHGDLSVAVHCAATGAILAKYVGHERSPWTLAFHPRQPHLPASGCLGGNIWLWNLECLANVDSGAQTETQQVLSTSVWKHSGAIASLAFHPTHPIYAAAWSQEVVFYDWVSGRKLSVWRFVSNHSLVQWVLFSPDGSLLYTATANPSAVHHQLTDNQEILSRGPNSGLSGSHNTKSDRSAKEYNATAVQTTEVPRDAPLWFLVSRPDSRFQQLGICSVCSVRFCRWAGTLGPEFPPPKR</sequence>
<dbReference type="EMBL" id="JXXN02006313">
    <property type="protein sequence ID" value="THD19484.1"/>
    <property type="molecule type" value="Genomic_DNA"/>
</dbReference>
<name>A0A4E0QYS8_FASHE</name>
<keyword evidence="3" id="KW-1185">Reference proteome</keyword>
<feature type="region of interest" description="Disordered" evidence="1">
    <location>
        <begin position="190"/>
        <end position="210"/>
    </location>
</feature>
<protein>
    <recommendedName>
        <fullName evidence="4">WD domain, G-beta repeat protein</fullName>
    </recommendedName>
</protein>
<dbReference type="GO" id="GO:0080008">
    <property type="term" value="C:Cul4-RING E3 ubiquitin ligase complex"/>
    <property type="evidence" value="ECO:0007669"/>
    <property type="project" value="TreeGrafter"/>
</dbReference>
<comment type="caution">
    <text evidence="2">The sequence shown here is derived from an EMBL/GenBank/DDBJ whole genome shotgun (WGS) entry which is preliminary data.</text>
</comment>
<evidence type="ECO:0000256" key="1">
    <source>
        <dbReference type="SAM" id="MobiDB-lite"/>
    </source>
</evidence>
<dbReference type="InterPro" id="IPR036322">
    <property type="entry name" value="WD40_repeat_dom_sf"/>
</dbReference>
<dbReference type="Proteomes" id="UP000230066">
    <property type="component" value="Unassembled WGS sequence"/>
</dbReference>
<evidence type="ECO:0008006" key="4">
    <source>
        <dbReference type="Google" id="ProtNLM"/>
    </source>
</evidence>